<dbReference type="Pfam" id="PF00753">
    <property type="entry name" value="Lactamase_B"/>
    <property type="match status" value="1"/>
</dbReference>
<feature type="active site" evidence="3">
    <location>
        <position position="18"/>
    </location>
</feature>
<dbReference type="OrthoDB" id="2971563at2"/>
<dbReference type="SMART" id="SM00226">
    <property type="entry name" value="LMWPc"/>
    <property type="match status" value="1"/>
</dbReference>
<dbReference type="InterPro" id="IPR036196">
    <property type="entry name" value="Ptyr_pPase_sf"/>
</dbReference>
<protein>
    <submittedName>
        <fullName evidence="6">Protein-tyrosine-phosphatase</fullName>
    </submittedName>
</protein>
<dbReference type="AlphaFoldDB" id="A0A542SM88"/>
<evidence type="ECO:0000313" key="6">
    <source>
        <dbReference type="EMBL" id="TQK75749.1"/>
    </source>
</evidence>
<comment type="caution">
    <text evidence="6">The sequence shown here is derived from an EMBL/GenBank/DDBJ whole genome shotgun (WGS) entry which is preliminary data.</text>
</comment>
<evidence type="ECO:0000256" key="1">
    <source>
        <dbReference type="ARBA" id="ARBA00011063"/>
    </source>
</evidence>
<comment type="similarity">
    <text evidence="1">Belongs to the low molecular weight phosphotyrosine protein phosphatase family.</text>
</comment>
<gene>
    <name evidence="6" type="ORF">FB389_0383</name>
</gene>
<dbReference type="PANTHER" id="PTHR46233">
    <property type="entry name" value="HYDROXYACYLGLUTATHIONE HYDROLASE GLOC"/>
    <property type="match status" value="1"/>
</dbReference>
<evidence type="ECO:0000259" key="4">
    <source>
        <dbReference type="SMART" id="SM00226"/>
    </source>
</evidence>
<dbReference type="RefSeq" id="WP_142111111.1">
    <property type="nucleotide sequence ID" value="NZ_BAAATB010000008.1"/>
</dbReference>
<keyword evidence="7" id="KW-1185">Reference proteome</keyword>
<sequence length="404" mass="42643">MESERFTILTVCTGNVCRSPLAEMLLRAWAGGLPAPLAAAVSVRSAGTQAPVGATMSGGSVQLAASQGLADPAHAARQLGKSDLAEADLILVATRSHRQQVARMFPRAARKTFTIREFGALANAVDTADLPAQLETVEDVRQALAAIARQRGLGGKRDAATDDIIDPYKRSQAVYDMMGQQLIPPLADGASQLFGTRIDPVVTCGEWTLSTLSVGPMHNNAYIITDGHTGTQLLIDAAAEPQRLLRLFAARPGNLVLTTHRHPDHWAHALHDVVAASAATTLAGAADADGIGVRTDRPLADGDTVAVGDLSLSVIALRGHTPGSLAVRLRDSAGRTHIFTGDSLFPGGVGKTESKADFASLYNDVVHKIFNKFDDETVIHPGHGPATTLGAERPHLAEWKARGW</sequence>
<dbReference type="CDD" id="cd06262">
    <property type="entry name" value="metallo-hydrolase-like_MBL-fold"/>
    <property type="match status" value="1"/>
</dbReference>
<evidence type="ECO:0000259" key="5">
    <source>
        <dbReference type="SMART" id="SM00849"/>
    </source>
</evidence>
<dbReference type="PANTHER" id="PTHR46233:SF1">
    <property type="entry name" value="CONSERVED PROTEIN"/>
    <property type="match status" value="1"/>
</dbReference>
<dbReference type="SMART" id="SM00849">
    <property type="entry name" value="Lactamase_B"/>
    <property type="match status" value="1"/>
</dbReference>
<proteinExistence type="inferred from homology"/>
<dbReference type="GO" id="GO:0004725">
    <property type="term" value="F:protein tyrosine phosphatase activity"/>
    <property type="evidence" value="ECO:0007669"/>
    <property type="project" value="InterPro"/>
</dbReference>
<dbReference type="Gene3D" id="3.40.50.2300">
    <property type="match status" value="1"/>
</dbReference>
<accession>A0A542SM88</accession>
<organism evidence="6 7">
    <name type="scientific">Rarobacter incanus</name>
    <dbReference type="NCBI Taxonomy" id="153494"/>
    <lineage>
        <taxon>Bacteria</taxon>
        <taxon>Bacillati</taxon>
        <taxon>Actinomycetota</taxon>
        <taxon>Actinomycetes</taxon>
        <taxon>Micrococcales</taxon>
        <taxon>Rarobacteraceae</taxon>
        <taxon>Rarobacter</taxon>
    </lineage>
</organism>
<reference evidence="6 7" key="1">
    <citation type="submission" date="2019-06" db="EMBL/GenBank/DDBJ databases">
        <title>Sequencing the genomes of 1000 actinobacteria strains.</title>
        <authorList>
            <person name="Klenk H.-P."/>
        </authorList>
    </citation>
    <scope>NUCLEOTIDE SEQUENCE [LARGE SCALE GENOMIC DNA]</scope>
    <source>
        <strain evidence="6 7">DSM 10596</strain>
    </source>
</reference>
<dbReference type="Proteomes" id="UP000316181">
    <property type="component" value="Unassembled WGS sequence"/>
</dbReference>
<name>A0A542SM88_9MICO</name>
<evidence type="ECO:0000256" key="2">
    <source>
        <dbReference type="ARBA" id="ARBA00022801"/>
    </source>
</evidence>
<dbReference type="EMBL" id="VFNV01000001">
    <property type="protein sequence ID" value="TQK75749.1"/>
    <property type="molecule type" value="Genomic_DNA"/>
</dbReference>
<keyword evidence="2" id="KW-0378">Hydrolase</keyword>
<evidence type="ECO:0000313" key="7">
    <source>
        <dbReference type="Proteomes" id="UP000316181"/>
    </source>
</evidence>
<dbReference type="SUPFAM" id="SSF52788">
    <property type="entry name" value="Phosphotyrosine protein phosphatases I"/>
    <property type="match status" value="1"/>
</dbReference>
<dbReference type="Gene3D" id="3.60.15.10">
    <property type="entry name" value="Ribonuclease Z/Hydroxyacylglutathione hydrolase-like"/>
    <property type="match status" value="1"/>
</dbReference>
<dbReference type="InterPro" id="IPR051453">
    <property type="entry name" value="MBL_Glyoxalase_II"/>
</dbReference>
<dbReference type="InterPro" id="IPR036866">
    <property type="entry name" value="RibonucZ/Hydroxyglut_hydro"/>
</dbReference>
<dbReference type="Pfam" id="PF01451">
    <property type="entry name" value="LMWPc"/>
    <property type="match status" value="1"/>
</dbReference>
<dbReference type="SUPFAM" id="SSF56281">
    <property type="entry name" value="Metallo-hydrolase/oxidoreductase"/>
    <property type="match status" value="1"/>
</dbReference>
<evidence type="ECO:0000256" key="3">
    <source>
        <dbReference type="PIRSR" id="PIRSR617867-1"/>
    </source>
</evidence>
<feature type="domain" description="Metallo-beta-lactamase" evidence="5">
    <location>
        <begin position="218"/>
        <end position="383"/>
    </location>
</feature>
<feature type="domain" description="Phosphotyrosine protein phosphatase I" evidence="4">
    <location>
        <begin position="6"/>
        <end position="156"/>
    </location>
</feature>
<dbReference type="InterPro" id="IPR001279">
    <property type="entry name" value="Metallo-B-lactamas"/>
</dbReference>
<dbReference type="InterPro" id="IPR023485">
    <property type="entry name" value="Ptyr_pPase"/>
</dbReference>
<dbReference type="PRINTS" id="PR00719">
    <property type="entry name" value="LMWPTPASE"/>
</dbReference>
<dbReference type="InterPro" id="IPR017867">
    <property type="entry name" value="Tyr_phospatase_low_mol_wt"/>
</dbReference>
<feature type="active site" description="Nucleophile" evidence="3">
    <location>
        <position position="12"/>
    </location>
</feature>